<keyword evidence="5" id="KW-0812">Transmembrane</keyword>
<dbReference type="STRING" id="3818.A0A445BKH9"/>
<dbReference type="PANTHER" id="PTHR11183">
    <property type="entry name" value="GLYCOGENIN SUBFAMILY MEMBER"/>
    <property type="match status" value="1"/>
</dbReference>
<reference evidence="6 7" key="1">
    <citation type="submission" date="2019-01" db="EMBL/GenBank/DDBJ databases">
        <title>Sequencing of cultivated peanut Arachis hypogaea provides insights into genome evolution and oil improvement.</title>
        <authorList>
            <person name="Chen X."/>
        </authorList>
    </citation>
    <scope>NUCLEOTIDE SEQUENCE [LARGE SCALE GENOMIC DNA]</scope>
    <source>
        <strain evidence="7">cv. Fuhuasheng</strain>
        <tissue evidence="6">Leaves</tissue>
    </source>
</reference>
<organism evidence="6 7">
    <name type="scientific">Arachis hypogaea</name>
    <name type="common">Peanut</name>
    <dbReference type="NCBI Taxonomy" id="3818"/>
    <lineage>
        <taxon>Eukaryota</taxon>
        <taxon>Viridiplantae</taxon>
        <taxon>Streptophyta</taxon>
        <taxon>Embryophyta</taxon>
        <taxon>Tracheophyta</taxon>
        <taxon>Spermatophyta</taxon>
        <taxon>Magnoliopsida</taxon>
        <taxon>eudicotyledons</taxon>
        <taxon>Gunneridae</taxon>
        <taxon>Pentapetalae</taxon>
        <taxon>rosids</taxon>
        <taxon>fabids</taxon>
        <taxon>Fabales</taxon>
        <taxon>Fabaceae</taxon>
        <taxon>Papilionoideae</taxon>
        <taxon>50 kb inversion clade</taxon>
        <taxon>dalbergioids sensu lato</taxon>
        <taxon>Dalbergieae</taxon>
        <taxon>Pterocarpus clade</taxon>
        <taxon>Arachis</taxon>
    </lineage>
</organism>
<evidence type="ECO:0000256" key="5">
    <source>
        <dbReference type="SAM" id="Phobius"/>
    </source>
</evidence>
<dbReference type="CDD" id="cd02537">
    <property type="entry name" value="GT8_Glycogenin"/>
    <property type="match status" value="1"/>
</dbReference>
<evidence type="ECO:0000256" key="2">
    <source>
        <dbReference type="ARBA" id="ARBA00022679"/>
    </source>
</evidence>
<dbReference type="SUPFAM" id="SSF53448">
    <property type="entry name" value="Nucleotide-diphospho-sugar transferases"/>
    <property type="match status" value="1"/>
</dbReference>
<dbReference type="EC" id="2.4.1.-" evidence="4"/>
<gene>
    <name evidence="6" type="ORF">Ahy_A09g044637</name>
</gene>
<evidence type="ECO:0000256" key="1">
    <source>
        <dbReference type="ARBA" id="ARBA00022676"/>
    </source>
</evidence>
<evidence type="ECO:0000256" key="3">
    <source>
        <dbReference type="ARBA" id="ARBA00023211"/>
    </source>
</evidence>
<evidence type="ECO:0000313" key="7">
    <source>
        <dbReference type="Proteomes" id="UP000289738"/>
    </source>
</evidence>
<proteinExistence type="inferred from homology"/>
<keyword evidence="5" id="KW-0472">Membrane</keyword>
<evidence type="ECO:0000313" key="6">
    <source>
        <dbReference type="EMBL" id="RYR39170.1"/>
    </source>
</evidence>
<keyword evidence="1" id="KW-0328">Glycosyltransferase</keyword>
<dbReference type="Gene3D" id="3.90.550.10">
    <property type="entry name" value="Spore Coat Polysaccharide Biosynthesis Protein SpsA, Chain A"/>
    <property type="match status" value="1"/>
</dbReference>
<feature type="transmembrane region" description="Helical" evidence="5">
    <location>
        <begin position="20"/>
        <end position="36"/>
    </location>
</feature>
<protein>
    <recommendedName>
        <fullName evidence="4">Hexosyltransferase</fullName>
        <ecNumber evidence="4">2.4.1.-</ecNumber>
    </recommendedName>
</protein>
<keyword evidence="2" id="KW-0808">Transferase</keyword>
<dbReference type="EMBL" id="SDMP01000009">
    <property type="protein sequence ID" value="RYR39170.1"/>
    <property type="molecule type" value="Genomic_DNA"/>
</dbReference>
<comment type="caution">
    <text evidence="6">The sequence shown here is derived from an EMBL/GenBank/DDBJ whole genome shotgun (WGS) entry which is preliminary data.</text>
</comment>
<evidence type="ECO:0000256" key="4">
    <source>
        <dbReference type="RuleBase" id="RU362027"/>
    </source>
</evidence>
<dbReference type="InterPro" id="IPR002495">
    <property type="entry name" value="Glyco_trans_8"/>
</dbReference>
<keyword evidence="5" id="KW-1133">Transmembrane helix</keyword>
<comment type="similarity">
    <text evidence="4">Belongs to the glycosyltransferase 8 family.</text>
</comment>
<dbReference type="InterPro" id="IPR050587">
    <property type="entry name" value="GNT1/Glycosyltrans_8"/>
</dbReference>
<dbReference type="AlphaFoldDB" id="A0A445BKH9"/>
<dbReference type="InterPro" id="IPR029044">
    <property type="entry name" value="Nucleotide-diphossugar_trans"/>
</dbReference>
<keyword evidence="7" id="KW-1185">Reference proteome</keyword>
<name>A0A445BKH9_ARAHY</name>
<dbReference type="Proteomes" id="UP000289738">
    <property type="component" value="Chromosome A09"/>
</dbReference>
<dbReference type="GO" id="GO:0016757">
    <property type="term" value="F:glycosyltransferase activity"/>
    <property type="evidence" value="ECO:0007669"/>
    <property type="project" value="UniProtKB-KW"/>
</dbReference>
<sequence length="600" mass="70017">MGSKYSSSSHFLLSSKQKTFVILLLLFIIIPLIIPFEKPNSVPNLTNRIKLVEKTNLKPPWFDIIENSIGRSNSINIGLVNINKSVETTLYQELTSLYPQVEKVVFVDFDHVDGSLTWKDLFPVWIDEDEINSKPKCHDMPMPTWEDYRDINVVVARVPCGNRTKKGGVRDVFRLHVNLVVANLAVESGWVKKLDSYEQVYVVFIGPCEPMIEIFRCDDLLLHDSMGEFWVYEPDLRSLRQKTLMPVGSCQIAPPYAEIVGQVTIVDMIDDLQGKEVWRGYMSQSAATENYNQTMMKLPRFAYVTILHSSEAYVCGAIALAQSLLQRESSTLQYNNYIIDLVLLADDSITPKSIRGLKAAGWKIKRIERILNPFAEKGTYNEWNYSKLRIWQLTMYDKIIFLDSDLLVLKNIDDFFSYPQLSAAPNDFTLFNSGMMVIEPSQCMFKHLLDKTLEIKSYNGGDQGLINEVITWWHRLPRKVNFLKIFEPLPGENERHEIPNELYVMHYLGLKPWMCYRNYDCNWDMLKLHVFASDSAHQRWWEVYDNMPKVLQSYCGLSKKMDERNMKRRQRARNNRNFNDDHWNIQVKDPRRNRLADHYN</sequence>
<accession>A0A445BKH9</accession>
<dbReference type="Pfam" id="PF01501">
    <property type="entry name" value="Glyco_transf_8"/>
    <property type="match status" value="1"/>
</dbReference>
<keyword evidence="3" id="KW-0464">Manganese</keyword>